<keyword evidence="17" id="KW-1185">Reference proteome</keyword>
<gene>
    <name evidence="16" type="ORF">RHGRI_012788</name>
</gene>
<dbReference type="GO" id="GO:0046983">
    <property type="term" value="F:protein dimerization activity"/>
    <property type="evidence" value="ECO:0007669"/>
    <property type="project" value="InterPro"/>
</dbReference>
<dbReference type="Gene3D" id="2.60.120.200">
    <property type="match status" value="1"/>
</dbReference>
<feature type="compositionally biased region" description="Basic and acidic residues" evidence="13">
    <location>
        <begin position="466"/>
        <end position="475"/>
    </location>
</feature>
<organism evidence="16 17">
    <name type="scientific">Rhododendron griersonianum</name>
    <dbReference type="NCBI Taxonomy" id="479676"/>
    <lineage>
        <taxon>Eukaryota</taxon>
        <taxon>Viridiplantae</taxon>
        <taxon>Streptophyta</taxon>
        <taxon>Embryophyta</taxon>
        <taxon>Tracheophyta</taxon>
        <taxon>Spermatophyta</taxon>
        <taxon>Magnoliopsida</taxon>
        <taxon>eudicotyledons</taxon>
        <taxon>Gunneridae</taxon>
        <taxon>Pentapetalae</taxon>
        <taxon>asterids</taxon>
        <taxon>Ericales</taxon>
        <taxon>Ericaceae</taxon>
        <taxon>Ericoideae</taxon>
        <taxon>Rhodoreae</taxon>
        <taxon>Rhododendron</taxon>
    </lineage>
</organism>
<feature type="region of interest" description="Disordered" evidence="13">
    <location>
        <begin position="1420"/>
        <end position="1446"/>
    </location>
</feature>
<evidence type="ECO:0000256" key="8">
    <source>
        <dbReference type="ARBA" id="ARBA00022968"/>
    </source>
</evidence>
<name>A0AAV6KSF9_9ERIC</name>
<feature type="region of interest" description="Disordered" evidence="13">
    <location>
        <begin position="1"/>
        <end position="43"/>
    </location>
</feature>
<proteinExistence type="inferred from homology"/>
<dbReference type="EMBL" id="JACTNZ010000004">
    <property type="protein sequence ID" value="KAG5555361.1"/>
    <property type="molecule type" value="Genomic_DNA"/>
</dbReference>
<protein>
    <recommendedName>
        <fullName evidence="15">Galectin domain-containing protein</fullName>
    </recommendedName>
</protein>
<feature type="domain" description="Galectin" evidence="15">
    <location>
        <begin position="1337"/>
        <end position="1531"/>
    </location>
</feature>
<dbReference type="PANTHER" id="PTHR23272">
    <property type="entry name" value="BED FINGER-RELATED"/>
    <property type="match status" value="1"/>
</dbReference>
<sequence length="1811" mass="205297">MPKRKVDDNASTPKSEKEFGTGNNGADGDGIKQDNESGDAKDVERTDNYCDCYCDSDDDDCDSDDEAENGIRATGDGDGVIDYEKGQQELAKYICSSGLPDIVRLVKDLNPLFPLDSGTIKRNCLQVYEKDKLRVKHILKTMDGQISLSVEVLRYYRRWVFDDVFMCLAAHFIDDRWKLKRWVLGFRCTSGDDDEIFPTATLKTVKDWDIENKISGLTLAESNVYDEMVEEIKDVVQQKKKLRLDGKLFCVKCCAEMFNQMADAAYKEISDIISKVSLLISWKFAPVWYLTACKLKQALELDAMGEFSSENLQDFYDVPSADEWEKVKCICKLVESAEAVAKSIFETKYPTANIFLHNLEELRAILFKETISSDSFTSKVAKKMLWILDKYLEDMFFVLSIASVMDPRHKMRYIEYLSSKREVSDGNSQSALVLDAVNGIYSDYVDQDLEKEKSVSDSISCDSEEELTRSMERGGSENSNCLQEYKQFVESNNLPPKSDLDWYLEEPVLPWTQDFNVLKWWRAESPKYPILSKMARDFLAIPMSVPTSDLMPKRKVDDNALTPKSEKEFGTENKGANGDGIKQDNESGDAKDVERTDNYCACYCDSDDDDCDGDDETENGIRATGDGDVVIDYEKGQQELAKYICSAGLPDIVCLVKHLNPSFPLDSGTIKRNCLQVYEKDKLRVKHILKTKDGQISLSVEVLRYYRPSGFDDVFMCLAAHFIDDRWKLKRWVLGFRCILGDDDEILHSAALKTVKDWDIESKISGLTLAESNVYDEMVEEIKDVVQQKKKLRLDGKLFCVKCCAEMFNRMAAAAYNEISDIIDKVSLLISWNFAPVWYLTAFKLKEALELDAMGEFSSENLQEFYDVPSADEWEKVKCICKLIESAEAVAKSIFETKHPTANIFLHNLEELRAILLKETISSDSFTSKVAKKMLRRLVKYLKDMFFVLSIASVMDPRHKMKYIDYLSSKREVSDGNSQSALVLDAVYGIYSDYVDQHLEKEKSVSDSTSSDSEEELTRSTERGGFENSNCFQEYKQFIESNNKPPKSDLDRYLEEPVLPWTQDFNVLKWWRAESPKYPILSKMARDFLAIPMSVPTSGFSALLGQVFAISKLIVISLTRIGDHYSLIVVVSEAGYFVTVLSFMFCYGFAQDLKQSNHLQLKADEKKWSGAMFALALGTILVLCYSFTGKQPRKQSAYDFFNNHPPDKSPVISGSDKVNSSHTEVKRIQSNLKKKPHFVDVEGLDDLYTWKNISKEESKVLRVWGKMRSLLSRSDALPETAQGIKEAAFAWKELLYTVEKEKASKFPVTRNSSNVMERTDCPYSVSVFNSTIYSNGNVLQIPCGLVEDSSITVIGIPDGHGVGFQIDLVGSQFPDEGIPPVILHYNVCMPGDNLTEEPMIVQNTWSNELGWGKDERCPDYGSSNAQKVGGNSNASHPDSNKLTNVSAGSAHASDNFPFVDGNPFAATLWVGLEGFHMNVNGRHETSFAYRKVRIKYFHHECKFLRGQKLEPWLVGGVKVAGGLDLISALARGLPVSEDFDLVIDIERLKAPPLSSKGLVMLIGIFSIANNFDRRMALRRSWMQYEAIRSGNVAVRFFIGLHKNKEVNFHLWKEAQAYGDIQLMPFVDYYGLLTLKTVAICILGTEILPAKYIMKTDDDAFVRIDEVLSSLKGKVSDGLLYGLVSFDSSPIRDKDNKWYISTEDWPHALYPPWAHGPGYVVSKDIARFIVQGHRKRALPLFKLEDVAVGIWVDQFKKQGHKVQYITDERFHNAGCESNYILAHYQSPRKVLCLWDKLQNDHKPKCCEDNPEV</sequence>
<comment type="pathway">
    <text evidence="3">Protein modification; protein glycosylation.</text>
</comment>
<dbReference type="Pfam" id="PF01762">
    <property type="entry name" value="Galactosyl_T"/>
    <property type="match status" value="1"/>
</dbReference>
<evidence type="ECO:0000256" key="11">
    <source>
        <dbReference type="ARBA" id="ARBA00023136"/>
    </source>
</evidence>
<dbReference type="InterPro" id="IPR013320">
    <property type="entry name" value="ConA-like_dom_sf"/>
</dbReference>
<reference evidence="16" key="1">
    <citation type="submission" date="2020-08" db="EMBL/GenBank/DDBJ databases">
        <title>Plant Genome Project.</title>
        <authorList>
            <person name="Zhang R.-G."/>
        </authorList>
    </citation>
    <scope>NUCLEOTIDE SEQUENCE</scope>
    <source>
        <strain evidence="16">WSP0</strain>
        <tissue evidence="16">Leaf</tissue>
    </source>
</reference>
<evidence type="ECO:0000256" key="5">
    <source>
        <dbReference type="ARBA" id="ARBA00022676"/>
    </source>
</evidence>
<comment type="similarity">
    <text evidence="4">Belongs to the glycosyltransferase 31 family.</text>
</comment>
<feature type="region of interest" description="Disordered" evidence="13">
    <location>
        <begin position="455"/>
        <end position="478"/>
    </location>
</feature>
<evidence type="ECO:0000256" key="14">
    <source>
        <dbReference type="SAM" id="Phobius"/>
    </source>
</evidence>
<evidence type="ECO:0000259" key="15">
    <source>
        <dbReference type="PROSITE" id="PS51304"/>
    </source>
</evidence>
<keyword evidence="7 14" id="KW-0812">Transmembrane</keyword>
<evidence type="ECO:0000256" key="2">
    <source>
        <dbReference type="ARBA" id="ARBA00004323"/>
    </source>
</evidence>
<feature type="transmembrane region" description="Helical" evidence="14">
    <location>
        <begin position="1127"/>
        <end position="1150"/>
    </location>
</feature>
<feature type="region of interest" description="Disordered" evidence="13">
    <location>
        <begin position="1002"/>
        <end position="1026"/>
    </location>
</feature>
<keyword evidence="5" id="KW-0328">Glycosyltransferase</keyword>
<dbReference type="GO" id="GO:1901137">
    <property type="term" value="P:carbohydrate derivative biosynthetic process"/>
    <property type="evidence" value="ECO:0007669"/>
    <property type="project" value="UniProtKB-ARBA"/>
</dbReference>
<feature type="compositionally biased region" description="Basic and acidic residues" evidence="13">
    <location>
        <begin position="560"/>
        <end position="571"/>
    </location>
</feature>
<evidence type="ECO:0000256" key="10">
    <source>
        <dbReference type="ARBA" id="ARBA00023034"/>
    </source>
</evidence>
<accession>A0AAV6KSF9</accession>
<dbReference type="SUPFAM" id="SSF49899">
    <property type="entry name" value="Concanavalin A-like lectins/glucanases"/>
    <property type="match status" value="1"/>
</dbReference>
<evidence type="ECO:0000256" key="12">
    <source>
        <dbReference type="ARBA" id="ARBA00023211"/>
    </source>
</evidence>
<dbReference type="InterPro" id="IPR025525">
    <property type="entry name" value="hAT-like_transposase_RNase-H"/>
</dbReference>
<feature type="transmembrane region" description="Helical" evidence="14">
    <location>
        <begin position="1170"/>
        <end position="1188"/>
    </location>
</feature>
<dbReference type="InterPro" id="IPR001079">
    <property type="entry name" value="Galectin_CRD"/>
</dbReference>
<dbReference type="GO" id="GO:0008378">
    <property type="term" value="F:galactosyltransferase activity"/>
    <property type="evidence" value="ECO:0007669"/>
    <property type="project" value="UniProtKB-ARBA"/>
</dbReference>
<evidence type="ECO:0000256" key="3">
    <source>
        <dbReference type="ARBA" id="ARBA00004922"/>
    </source>
</evidence>
<feature type="region of interest" description="Disordered" evidence="13">
    <location>
        <begin position="560"/>
        <end position="591"/>
    </location>
</feature>
<evidence type="ECO:0000256" key="9">
    <source>
        <dbReference type="ARBA" id="ARBA00022989"/>
    </source>
</evidence>
<dbReference type="SUPFAM" id="SSF53098">
    <property type="entry name" value="Ribonuclease H-like"/>
    <property type="match status" value="2"/>
</dbReference>
<comment type="subcellular location">
    <subcellularLocation>
        <location evidence="2">Golgi apparatus membrane</location>
        <topology evidence="2">Single-pass type II membrane protein</topology>
    </subcellularLocation>
</comment>
<feature type="compositionally biased region" description="Basic and acidic residues" evidence="13">
    <location>
        <begin position="29"/>
        <end position="43"/>
    </location>
</feature>
<evidence type="ECO:0000256" key="13">
    <source>
        <dbReference type="SAM" id="MobiDB-lite"/>
    </source>
</evidence>
<evidence type="ECO:0000256" key="6">
    <source>
        <dbReference type="ARBA" id="ARBA00022679"/>
    </source>
</evidence>
<feature type="compositionally biased region" description="Basic and acidic residues" evidence="13">
    <location>
        <begin position="581"/>
        <end position="591"/>
    </location>
</feature>
<feature type="compositionally biased region" description="Basic and acidic residues" evidence="13">
    <location>
        <begin position="1016"/>
        <end position="1025"/>
    </location>
</feature>
<comment type="cofactor">
    <cofactor evidence="1">
        <name>Mn(2+)</name>
        <dbReference type="ChEBI" id="CHEBI:29035"/>
    </cofactor>
</comment>
<evidence type="ECO:0000313" key="17">
    <source>
        <dbReference type="Proteomes" id="UP000823749"/>
    </source>
</evidence>
<keyword evidence="12" id="KW-0464">Manganese</keyword>
<dbReference type="PANTHER" id="PTHR23272:SF135">
    <property type="entry name" value="ZINC FINGER BED DOMAIN-CONTAINING PROTEIN DAYSLEEPER-LIKE"/>
    <property type="match status" value="1"/>
</dbReference>
<dbReference type="InterPro" id="IPR008906">
    <property type="entry name" value="HATC_C_dom"/>
</dbReference>
<dbReference type="Pfam" id="PF05699">
    <property type="entry name" value="Dimer_Tnp_hAT"/>
    <property type="match status" value="2"/>
</dbReference>
<dbReference type="GO" id="GO:0003677">
    <property type="term" value="F:DNA binding"/>
    <property type="evidence" value="ECO:0007669"/>
    <property type="project" value="InterPro"/>
</dbReference>
<dbReference type="InterPro" id="IPR012337">
    <property type="entry name" value="RNaseH-like_sf"/>
</dbReference>
<dbReference type="SMART" id="SM00908">
    <property type="entry name" value="Gal-bind_lectin"/>
    <property type="match status" value="1"/>
</dbReference>
<dbReference type="CDD" id="cd00070">
    <property type="entry name" value="GLECT"/>
    <property type="match status" value="1"/>
</dbReference>
<dbReference type="Proteomes" id="UP000823749">
    <property type="component" value="Chromosome 4"/>
</dbReference>
<dbReference type="InterPro" id="IPR002659">
    <property type="entry name" value="Glyco_trans_31"/>
</dbReference>
<evidence type="ECO:0000256" key="1">
    <source>
        <dbReference type="ARBA" id="ARBA00001936"/>
    </source>
</evidence>
<dbReference type="GO" id="GO:0000139">
    <property type="term" value="C:Golgi membrane"/>
    <property type="evidence" value="ECO:0007669"/>
    <property type="project" value="UniProtKB-SubCell"/>
</dbReference>
<keyword evidence="8" id="KW-0735">Signal-anchor</keyword>
<comment type="caution">
    <text evidence="16">The sequence shown here is derived from an EMBL/GenBank/DDBJ whole genome shotgun (WGS) entry which is preliminary data.</text>
</comment>
<dbReference type="Gene3D" id="3.90.550.50">
    <property type="match status" value="1"/>
</dbReference>
<dbReference type="GO" id="GO:0030246">
    <property type="term" value="F:carbohydrate binding"/>
    <property type="evidence" value="ECO:0007669"/>
    <property type="project" value="InterPro"/>
</dbReference>
<feature type="compositionally biased region" description="Polar residues" evidence="13">
    <location>
        <begin position="1421"/>
        <end position="1446"/>
    </location>
</feature>
<dbReference type="Pfam" id="PF14372">
    <property type="entry name" value="hAT-like_RNase-H"/>
    <property type="match status" value="2"/>
</dbReference>
<dbReference type="Pfam" id="PF00337">
    <property type="entry name" value="Gal-bind_lectin"/>
    <property type="match status" value="1"/>
</dbReference>
<keyword evidence="11 14" id="KW-0472">Membrane</keyword>
<keyword evidence="10" id="KW-0333">Golgi apparatus</keyword>
<dbReference type="PROSITE" id="PS51304">
    <property type="entry name" value="GALECTIN"/>
    <property type="match status" value="1"/>
</dbReference>
<evidence type="ECO:0000313" key="16">
    <source>
        <dbReference type="EMBL" id="KAG5555361.1"/>
    </source>
</evidence>
<evidence type="ECO:0000256" key="4">
    <source>
        <dbReference type="ARBA" id="ARBA00008661"/>
    </source>
</evidence>
<keyword evidence="6" id="KW-0808">Transferase</keyword>
<evidence type="ECO:0000256" key="7">
    <source>
        <dbReference type="ARBA" id="ARBA00022692"/>
    </source>
</evidence>
<feature type="compositionally biased region" description="Basic and acidic residues" evidence="13">
    <location>
        <begin position="1"/>
        <end position="19"/>
    </location>
</feature>
<keyword evidence="9 14" id="KW-1133">Transmembrane helix</keyword>